<accession>A0A1F7V9L0</accession>
<comment type="similarity">
    <text evidence="1">Belongs to the LOG family.</text>
</comment>
<dbReference type="PANTHER" id="PTHR43393:SF3">
    <property type="entry name" value="LYSINE DECARBOXYLASE-LIKE PROTEIN"/>
    <property type="match status" value="1"/>
</dbReference>
<dbReference type="GO" id="GO:0016787">
    <property type="term" value="F:hydrolase activity"/>
    <property type="evidence" value="ECO:0007669"/>
    <property type="project" value="UniProtKB-KW"/>
</dbReference>
<dbReference type="Gene3D" id="3.40.50.450">
    <property type="match status" value="1"/>
</dbReference>
<keyword evidence="1" id="KW-0203">Cytokinin biosynthesis</keyword>
<dbReference type="EMBL" id="MGEQ01000007">
    <property type="protein sequence ID" value="OGL86757.1"/>
    <property type="molecule type" value="Genomic_DNA"/>
</dbReference>
<name>A0A1F7V9L0_9BACT</name>
<reference evidence="2 3" key="1">
    <citation type="journal article" date="2016" name="Nat. Commun.">
        <title>Thousands of microbial genomes shed light on interconnected biogeochemical processes in an aquifer system.</title>
        <authorList>
            <person name="Anantharaman K."/>
            <person name="Brown C.T."/>
            <person name="Hug L.A."/>
            <person name="Sharon I."/>
            <person name="Castelle C.J."/>
            <person name="Probst A.J."/>
            <person name="Thomas B.C."/>
            <person name="Singh A."/>
            <person name="Wilkins M.J."/>
            <person name="Karaoz U."/>
            <person name="Brodie E.L."/>
            <person name="Williams K.H."/>
            <person name="Hubbard S.S."/>
            <person name="Banfield J.F."/>
        </authorList>
    </citation>
    <scope>NUCLEOTIDE SEQUENCE [LARGE SCALE GENOMIC DNA]</scope>
</reference>
<dbReference type="InterPro" id="IPR005269">
    <property type="entry name" value="LOG"/>
</dbReference>
<gene>
    <name evidence="2" type="ORF">A3I41_05155</name>
</gene>
<dbReference type="GO" id="GO:0005829">
    <property type="term" value="C:cytosol"/>
    <property type="evidence" value="ECO:0007669"/>
    <property type="project" value="TreeGrafter"/>
</dbReference>
<dbReference type="PANTHER" id="PTHR43393">
    <property type="entry name" value="CYTOKININ RIBOSIDE 5'-MONOPHOSPHATE PHOSPHORIBOHYDROLASE"/>
    <property type="match status" value="1"/>
</dbReference>
<keyword evidence="1" id="KW-0378">Hydrolase</keyword>
<dbReference type="EC" id="3.2.2.n1" evidence="1"/>
<dbReference type="NCBIfam" id="TIGR00730">
    <property type="entry name" value="Rossman fold protein, TIGR00730 family"/>
    <property type="match status" value="1"/>
</dbReference>
<dbReference type="InterPro" id="IPR052341">
    <property type="entry name" value="LOG_family_nucleotidases"/>
</dbReference>
<dbReference type="InterPro" id="IPR031100">
    <property type="entry name" value="LOG_fam"/>
</dbReference>
<dbReference type="Proteomes" id="UP000176593">
    <property type="component" value="Unassembled WGS sequence"/>
</dbReference>
<protein>
    <recommendedName>
        <fullName evidence="1">Cytokinin riboside 5'-monophosphate phosphoribohydrolase</fullName>
        <ecNumber evidence="1">3.2.2.n1</ecNumber>
    </recommendedName>
</protein>
<evidence type="ECO:0000313" key="3">
    <source>
        <dbReference type="Proteomes" id="UP000176593"/>
    </source>
</evidence>
<dbReference type="AlphaFoldDB" id="A0A1F7V9L0"/>
<dbReference type="SUPFAM" id="SSF102405">
    <property type="entry name" value="MCP/YpsA-like"/>
    <property type="match status" value="1"/>
</dbReference>
<evidence type="ECO:0000313" key="2">
    <source>
        <dbReference type="EMBL" id="OGL86757.1"/>
    </source>
</evidence>
<evidence type="ECO:0000256" key="1">
    <source>
        <dbReference type="RuleBase" id="RU363015"/>
    </source>
</evidence>
<organism evidence="2 3">
    <name type="scientific">Candidatus Uhrbacteria bacterium RIFCSPLOWO2_02_FULL_48_18</name>
    <dbReference type="NCBI Taxonomy" id="1802408"/>
    <lineage>
        <taxon>Bacteria</taxon>
        <taxon>Candidatus Uhriibacteriota</taxon>
    </lineage>
</organism>
<dbReference type="GO" id="GO:0009691">
    <property type="term" value="P:cytokinin biosynthetic process"/>
    <property type="evidence" value="ECO:0007669"/>
    <property type="project" value="UniProtKB-UniRule"/>
</dbReference>
<comment type="caution">
    <text evidence="2">The sequence shown here is derived from an EMBL/GenBank/DDBJ whole genome shotgun (WGS) entry which is preliminary data.</text>
</comment>
<sequence>MSWRIFRIMAEFVDGFQVLSETSKEVTFWGGTQIPKESPWYAFAETLAGKLAKDGFTIITGGGPGIMEAGNKGAAEAGGVSVGFNIVLPKEQHLNAYVNKGHSFHYFFSRKVVMAASAQAYVFFPGGFGTLDEFYEIVTLVETGKMQKTPVVCVGKEFWNGLFDWMRSVQRDQFHTIHNADLALIQLVDTVEEAYQIVSRSEERSIF</sequence>
<proteinExistence type="inferred from homology"/>
<dbReference type="Pfam" id="PF03641">
    <property type="entry name" value="Lysine_decarbox"/>
    <property type="match status" value="1"/>
</dbReference>